<feature type="transmembrane region" description="Helical" evidence="7">
    <location>
        <begin position="43"/>
        <end position="62"/>
    </location>
</feature>
<feature type="transmembrane region" description="Helical" evidence="7">
    <location>
        <begin position="74"/>
        <end position="99"/>
    </location>
</feature>
<evidence type="ECO:0000256" key="2">
    <source>
        <dbReference type="ARBA" id="ARBA00006464"/>
    </source>
</evidence>
<keyword evidence="3" id="KW-0808">Transferase</keyword>
<evidence type="ECO:0000313" key="9">
    <source>
        <dbReference type="EMBL" id="BBE20589.1"/>
    </source>
</evidence>
<feature type="domain" description="Bacterial sugar transferase" evidence="8">
    <location>
        <begin position="275"/>
        <end position="461"/>
    </location>
</feature>
<gene>
    <name evidence="9" type="ORF">AQPE_4783</name>
</gene>
<evidence type="ECO:0000256" key="1">
    <source>
        <dbReference type="ARBA" id="ARBA00004141"/>
    </source>
</evidence>
<accession>A0A5K7SGJ0</accession>
<dbReference type="PANTHER" id="PTHR30576">
    <property type="entry name" value="COLANIC BIOSYNTHESIS UDP-GLUCOSE LIPID CARRIER TRANSFERASE"/>
    <property type="match status" value="1"/>
</dbReference>
<dbReference type="Gene3D" id="3.40.50.720">
    <property type="entry name" value="NAD(P)-binding Rossmann-like Domain"/>
    <property type="match status" value="1"/>
</dbReference>
<proteinExistence type="inferred from homology"/>
<feature type="transmembrane region" description="Helical" evidence="7">
    <location>
        <begin position="12"/>
        <end position="31"/>
    </location>
</feature>
<dbReference type="GO" id="GO:0016020">
    <property type="term" value="C:membrane"/>
    <property type="evidence" value="ECO:0007669"/>
    <property type="project" value="UniProtKB-SubCell"/>
</dbReference>
<keyword evidence="5 7" id="KW-1133">Transmembrane helix</keyword>
<dbReference type="InterPro" id="IPR017475">
    <property type="entry name" value="EPS_sugar_tfrase"/>
</dbReference>
<keyword evidence="6 7" id="KW-0472">Membrane</keyword>
<evidence type="ECO:0000256" key="7">
    <source>
        <dbReference type="SAM" id="Phobius"/>
    </source>
</evidence>
<evidence type="ECO:0000256" key="5">
    <source>
        <dbReference type="ARBA" id="ARBA00022989"/>
    </source>
</evidence>
<keyword evidence="10" id="KW-1185">Reference proteome</keyword>
<comment type="similarity">
    <text evidence="2">Belongs to the bacterial sugar transferase family.</text>
</comment>
<sequence length="466" mass="54085">MLKEREPVLEKLNVVFQVILTILCFDGAKWLTHEFFVPVQSDLTQYKTLLFIIVPLWLLILNQSNLGRIGRLKMYSVLFIEYLTSIIIGNVLLYVAIVFLDLNGVSRLVLGIFAILNLIVLYSYKFILSATMKYLRREGLNSRLILIIADEDSSYFIDRLVETKDWGYRIWAIMTDDEVIKSKYGQEFHIIPCVSDLSEVIDNKSIDEVFYCKSSLEQNEIQKYIYSCAEVGVVFRMQSLLLNYIKMQSTLSFLNQMPFLTFRNTPDNYLALKFKVLLDYIISISVLIILSPIILIIAFLIKLDGGPVFFMQKRMGLNGRQFFCYKFRTMVVNAESLKESLQAQNEQEGPVFKIKNDPRVTKIGQFLRKTSLDELPQFINVLKGEMAVVGPRPPIPSEVKQYIRWQNRRLSMKPGITCIWQVSGRNNIPFDQWMKMDMQYIDTWSLKLDLIILLKTVRVVLTGNGQ</sequence>
<evidence type="ECO:0000256" key="6">
    <source>
        <dbReference type="ARBA" id="ARBA00023136"/>
    </source>
</evidence>
<dbReference type="Proteomes" id="UP001193389">
    <property type="component" value="Chromosome"/>
</dbReference>
<dbReference type="InterPro" id="IPR003362">
    <property type="entry name" value="Bact_transf"/>
</dbReference>
<dbReference type="AlphaFoldDB" id="A0A5K7SGJ0"/>
<protein>
    <submittedName>
        <fullName evidence="9">Undecaprenyl-phosphate galactosephosphotransferase</fullName>
    </submittedName>
</protein>
<evidence type="ECO:0000259" key="8">
    <source>
        <dbReference type="Pfam" id="PF02397"/>
    </source>
</evidence>
<comment type="subcellular location">
    <subcellularLocation>
        <location evidence="1">Membrane</location>
        <topology evidence="1">Multi-pass membrane protein</topology>
    </subcellularLocation>
</comment>
<evidence type="ECO:0000313" key="10">
    <source>
        <dbReference type="Proteomes" id="UP001193389"/>
    </source>
</evidence>
<keyword evidence="4 7" id="KW-0812">Transmembrane</keyword>
<dbReference type="NCBIfam" id="TIGR03025">
    <property type="entry name" value="EPS_sugtrans"/>
    <property type="match status" value="1"/>
</dbReference>
<dbReference type="PANTHER" id="PTHR30576:SF10">
    <property type="entry name" value="SLL5057 PROTEIN"/>
    <property type="match status" value="1"/>
</dbReference>
<dbReference type="EMBL" id="AP018694">
    <property type="protein sequence ID" value="BBE20589.1"/>
    <property type="molecule type" value="Genomic_DNA"/>
</dbReference>
<dbReference type="KEGG" id="anf:AQPE_4783"/>
<evidence type="ECO:0000256" key="3">
    <source>
        <dbReference type="ARBA" id="ARBA00022679"/>
    </source>
</evidence>
<dbReference type="Pfam" id="PF02397">
    <property type="entry name" value="Bac_transf"/>
    <property type="match status" value="1"/>
</dbReference>
<name>A0A5K7SGJ0_9BACT</name>
<reference evidence="9" key="1">
    <citation type="journal article" date="2020" name="Int. J. Syst. Evol. Microbiol.">
        <title>Aquipluma nitroreducens gen. nov. sp. nov., a novel facultatively anaerobic bacterium isolated from a freshwater lake.</title>
        <authorList>
            <person name="Watanabe M."/>
            <person name="Kojima H."/>
            <person name="Fukui M."/>
        </authorList>
    </citation>
    <scope>NUCLEOTIDE SEQUENCE</scope>
    <source>
        <strain evidence="9">MeG22</strain>
    </source>
</reference>
<organism evidence="9 10">
    <name type="scientific">Aquipluma nitroreducens</name>
    <dbReference type="NCBI Taxonomy" id="2010828"/>
    <lineage>
        <taxon>Bacteria</taxon>
        <taxon>Pseudomonadati</taxon>
        <taxon>Bacteroidota</taxon>
        <taxon>Bacteroidia</taxon>
        <taxon>Marinilabiliales</taxon>
        <taxon>Prolixibacteraceae</taxon>
        <taxon>Aquipluma</taxon>
    </lineage>
</organism>
<dbReference type="GO" id="GO:0016780">
    <property type="term" value="F:phosphotransferase activity, for other substituted phosphate groups"/>
    <property type="evidence" value="ECO:0007669"/>
    <property type="project" value="TreeGrafter"/>
</dbReference>
<feature type="transmembrane region" description="Helical" evidence="7">
    <location>
        <begin position="280"/>
        <end position="301"/>
    </location>
</feature>
<feature type="transmembrane region" description="Helical" evidence="7">
    <location>
        <begin position="105"/>
        <end position="127"/>
    </location>
</feature>
<dbReference type="RefSeq" id="WP_318348721.1">
    <property type="nucleotide sequence ID" value="NZ_AP018694.1"/>
</dbReference>
<evidence type="ECO:0000256" key="4">
    <source>
        <dbReference type="ARBA" id="ARBA00022692"/>
    </source>
</evidence>
<dbReference type="Pfam" id="PF13727">
    <property type="entry name" value="CoA_binding_3"/>
    <property type="match status" value="1"/>
</dbReference>